<dbReference type="EMBL" id="VCBC01000009">
    <property type="protein sequence ID" value="TLU64782.1"/>
    <property type="molecule type" value="Genomic_DNA"/>
</dbReference>
<dbReference type="GO" id="GO:0018773">
    <property type="term" value="F:acetylpyruvate hydrolase activity"/>
    <property type="evidence" value="ECO:0007669"/>
    <property type="project" value="TreeGrafter"/>
</dbReference>
<evidence type="ECO:0000313" key="3">
    <source>
        <dbReference type="EMBL" id="TLU64782.1"/>
    </source>
</evidence>
<evidence type="ECO:0000256" key="1">
    <source>
        <dbReference type="ARBA" id="ARBA00022723"/>
    </source>
</evidence>
<evidence type="ECO:0000313" key="4">
    <source>
        <dbReference type="Proteomes" id="UP000307790"/>
    </source>
</evidence>
<dbReference type="Proteomes" id="UP000307790">
    <property type="component" value="Unassembled WGS sequence"/>
</dbReference>
<organism evidence="3 4">
    <name type="scientific">Thalassotalea litorea</name>
    <dbReference type="NCBI Taxonomy" id="2020715"/>
    <lineage>
        <taxon>Bacteria</taxon>
        <taxon>Pseudomonadati</taxon>
        <taxon>Pseudomonadota</taxon>
        <taxon>Gammaproteobacteria</taxon>
        <taxon>Alteromonadales</taxon>
        <taxon>Colwelliaceae</taxon>
        <taxon>Thalassotalea</taxon>
    </lineage>
</organism>
<feature type="domain" description="Fumarylacetoacetase-like C-terminal" evidence="2">
    <location>
        <begin position="15"/>
        <end position="190"/>
    </location>
</feature>
<keyword evidence="4" id="KW-1185">Reference proteome</keyword>
<keyword evidence="3" id="KW-0378">Hydrolase</keyword>
<dbReference type="RefSeq" id="WP_138319918.1">
    <property type="nucleotide sequence ID" value="NZ_VCBC01000009.1"/>
</dbReference>
<gene>
    <name evidence="3" type="ORF">FE810_09970</name>
</gene>
<name>A0A5R9IHL9_9GAMM</name>
<keyword evidence="1" id="KW-0479">Metal-binding</keyword>
<dbReference type="PANTHER" id="PTHR11820">
    <property type="entry name" value="ACYLPYRUVASE"/>
    <property type="match status" value="1"/>
</dbReference>
<dbReference type="Pfam" id="PF01557">
    <property type="entry name" value="FAA_hydrolase"/>
    <property type="match status" value="1"/>
</dbReference>
<dbReference type="InterPro" id="IPR036663">
    <property type="entry name" value="Fumarylacetoacetase_C_sf"/>
</dbReference>
<dbReference type="AlphaFoldDB" id="A0A5R9IHL9"/>
<dbReference type="OrthoDB" id="9805307at2"/>
<dbReference type="InterPro" id="IPR011234">
    <property type="entry name" value="Fumarylacetoacetase-like_C"/>
</dbReference>
<dbReference type="SUPFAM" id="SSF56529">
    <property type="entry name" value="FAH"/>
    <property type="match status" value="1"/>
</dbReference>
<comment type="caution">
    <text evidence="3">The sequence shown here is derived from an EMBL/GenBank/DDBJ whole genome shotgun (WGS) entry which is preliminary data.</text>
</comment>
<protein>
    <submittedName>
        <fullName evidence="3">Fumarylacetoacetate hydrolase family protein</fullName>
    </submittedName>
</protein>
<proteinExistence type="predicted"/>
<accession>A0A5R9IHL9</accession>
<reference evidence="3 4" key="1">
    <citation type="submission" date="2019-05" db="EMBL/GenBank/DDBJ databases">
        <title>Genome sequences of Thalassotalea litorea 1K03283.</title>
        <authorList>
            <person name="Zhang D."/>
        </authorList>
    </citation>
    <scope>NUCLEOTIDE SEQUENCE [LARGE SCALE GENOMIC DNA]</scope>
    <source>
        <strain evidence="3 4">MCCC 1K03283</strain>
    </source>
</reference>
<dbReference type="GO" id="GO:0046872">
    <property type="term" value="F:metal ion binding"/>
    <property type="evidence" value="ECO:0007669"/>
    <property type="project" value="UniProtKB-KW"/>
</dbReference>
<sequence>MHSIRFHQQDIYPSKIVCIGRNYVEHIHELGNTVPEDMVVFLKPNSALSSILHAKHNEPLHFEAELAFLYQQGKFTAVAAGLDLTKRGLQSQLKAQGLPWERAKAFDGSALFSEFVAITDTTSDGTDIIEELSISLYIDNVLQQQGGVAMMMYSPKDILQQLSQFMTLMDGDIVMTGTPKGVGRVVSGKCYKATVSRQGEILVSHSWEAG</sequence>
<dbReference type="PANTHER" id="PTHR11820:SF7">
    <property type="entry name" value="ACYLPYRUVASE FAHD1, MITOCHONDRIAL"/>
    <property type="match status" value="1"/>
</dbReference>
<dbReference type="Gene3D" id="3.90.850.10">
    <property type="entry name" value="Fumarylacetoacetase-like, C-terminal domain"/>
    <property type="match status" value="1"/>
</dbReference>
<evidence type="ECO:0000259" key="2">
    <source>
        <dbReference type="Pfam" id="PF01557"/>
    </source>
</evidence>